<dbReference type="OrthoDB" id="10039566at2759"/>
<dbReference type="InParanoid" id="A0A7C8N7U8"/>
<dbReference type="EMBL" id="WUBL01000046">
    <property type="protein sequence ID" value="KAF2968717.1"/>
    <property type="molecule type" value="Genomic_DNA"/>
</dbReference>
<dbReference type="Pfam" id="PF12505">
    <property type="entry name" value="DUF3712"/>
    <property type="match status" value="1"/>
</dbReference>
<evidence type="ECO:0000313" key="1">
    <source>
        <dbReference type="EMBL" id="KAF2968717.1"/>
    </source>
</evidence>
<dbReference type="AlphaFoldDB" id="A0A7C8N7U8"/>
<sequence length="365" mass="39702">MDFSFQTLIQHHAAQMEHAFRGLVNTILRHSKLTITLLRISNVTEESFHVSLEAHISGTGPVTAIITRMPVELCGPSGHFGNMTLPAIRAHTYGTDIVVYNQLVDIVDKEALKVFIQNIIDEGVILSLRNGQTTITAMGVGPREVVYENKIELGGMNGPFVRVHEAFIIQNSPMATPSPSTATINPNSTTALNTSLTTTSILTTAGPSNVNNFTVVLQVVNPSPLEISFGTCCFDIENHEGEILAELKGRLDMRRSQFEVTFQGIVNKAAMDKLAADMGIASGGEERANERTGDGGEPRAPEARLVGKRCGGAGWCDDTIKGINVPLHNAIKLFRAVSVEAVVEPPPPPPKKRGFSKWTQRWMIR</sequence>
<accession>A0A7C8N7U8</accession>
<keyword evidence="2" id="KW-1185">Reference proteome</keyword>
<gene>
    <name evidence="1" type="ORF">GQX73_g4799</name>
</gene>
<proteinExistence type="predicted"/>
<dbReference type="Proteomes" id="UP000481858">
    <property type="component" value="Unassembled WGS sequence"/>
</dbReference>
<organism evidence="1 2">
    <name type="scientific">Xylaria multiplex</name>
    <dbReference type="NCBI Taxonomy" id="323545"/>
    <lineage>
        <taxon>Eukaryota</taxon>
        <taxon>Fungi</taxon>
        <taxon>Dikarya</taxon>
        <taxon>Ascomycota</taxon>
        <taxon>Pezizomycotina</taxon>
        <taxon>Sordariomycetes</taxon>
        <taxon>Xylariomycetidae</taxon>
        <taxon>Xylariales</taxon>
        <taxon>Xylariaceae</taxon>
        <taxon>Xylaria</taxon>
    </lineage>
</organism>
<reference evidence="1 2" key="1">
    <citation type="submission" date="2019-12" db="EMBL/GenBank/DDBJ databases">
        <title>Draft genome sequence of the ascomycete Xylaria multiplex DSM 110363.</title>
        <authorList>
            <person name="Buettner E."/>
            <person name="Kellner H."/>
        </authorList>
    </citation>
    <scope>NUCLEOTIDE SEQUENCE [LARGE SCALE GENOMIC DNA]</scope>
    <source>
        <strain evidence="1 2">DSM 110363</strain>
    </source>
</reference>
<evidence type="ECO:0000313" key="2">
    <source>
        <dbReference type="Proteomes" id="UP000481858"/>
    </source>
</evidence>
<dbReference type="InterPro" id="IPR022185">
    <property type="entry name" value="DUF3712"/>
</dbReference>
<protein>
    <submittedName>
        <fullName evidence="1">Uncharacterized protein</fullName>
    </submittedName>
</protein>
<name>A0A7C8N7U8_9PEZI</name>
<comment type="caution">
    <text evidence="1">The sequence shown here is derived from an EMBL/GenBank/DDBJ whole genome shotgun (WGS) entry which is preliminary data.</text>
</comment>